<evidence type="ECO:0000259" key="2">
    <source>
        <dbReference type="Pfam" id="PF16542"/>
    </source>
</evidence>
<feature type="domain" description="Calcineurin-like phosphoesterase" evidence="1">
    <location>
        <begin position="186"/>
        <end position="381"/>
    </location>
</feature>
<dbReference type="SUPFAM" id="SSF56091">
    <property type="entry name" value="DNA ligase/mRNA capping enzyme, catalytic domain"/>
    <property type="match status" value="1"/>
</dbReference>
<dbReference type="InterPro" id="IPR050126">
    <property type="entry name" value="Ap4A_hydrolase"/>
</dbReference>
<keyword evidence="3" id="KW-0808">Transferase</keyword>
<dbReference type="RefSeq" id="WP_345711503.1">
    <property type="nucleotide sequence ID" value="NZ_BAABIL010000158.1"/>
</dbReference>
<dbReference type="Gene3D" id="3.60.21.10">
    <property type="match status" value="1"/>
</dbReference>
<dbReference type="GO" id="GO:0016301">
    <property type="term" value="F:kinase activity"/>
    <property type="evidence" value="ECO:0007669"/>
    <property type="project" value="UniProtKB-KW"/>
</dbReference>
<dbReference type="PANTHER" id="PTHR42850">
    <property type="entry name" value="METALLOPHOSPHOESTERASE"/>
    <property type="match status" value="1"/>
</dbReference>
<dbReference type="PANTHER" id="PTHR42850:SF7">
    <property type="entry name" value="BIS(5'-NUCLEOSYL)-TETRAPHOSPHATASE PRPE [ASYMMETRICAL]"/>
    <property type="match status" value="1"/>
</dbReference>
<protein>
    <submittedName>
        <fullName evidence="3">Polynucleotide kinase-phosphatase</fullName>
    </submittedName>
</protein>
<evidence type="ECO:0000259" key="1">
    <source>
        <dbReference type="Pfam" id="PF00149"/>
    </source>
</evidence>
<dbReference type="InterPro" id="IPR024028">
    <property type="entry name" value="PNKP_bac"/>
</dbReference>
<accession>A0ABP9HIX7</accession>
<dbReference type="InterPro" id="IPR029052">
    <property type="entry name" value="Metallo-depent_PP-like"/>
</dbReference>
<dbReference type="Gene3D" id="3.30.470.30">
    <property type="entry name" value="DNA ligase/mRNA capping enzyme"/>
    <property type="match status" value="2"/>
</dbReference>
<dbReference type="Pfam" id="PF00149">
    <property type="entry name" value="Metallophos"/>
    <property type="match status" value="1"/>
</dbReference>
<dbReference type="InterPro" id="IPR041780">
    <property type="entry name" value="MPP_PrpE-like"/>
</dbReference>
<proteinExistence type="predicted"/>
<name>A0ABP9HIX7_9ACTN</name>
<dbReference type="CDD" id="cd07423">
    <property type="entry name" value="MPP_Prp_like"/>
    <property type="match status" value="1"/>
</dbReference>
<dbReference type="EMBL" id="BAABIL010000158">
    <property type="protein sequence ID" value="GAA4972037.1"/>
    <property type="molecule type" value="Genomic_DNA"/>
</dbReference>
<keyword evidence="3" id="KW-0418">Kinase</keyword>
<dbReference type="Gene3D" id="3.40.50.300">
    <property type="entry name" value="P-loop containing nucleotide triphosphate hydrolases"/>
    <property type="match status" value="1"/>
</dbReference>
<dbReference type="SUPFAM" id="SSF56300">
    <property type="entry name" value="Metallo-dependent phosphatases"/>
    <property type="match status" value="1"/>
</dbReference>
<dbReference type="NCBIfam" id="TIGR04075">
    <property type="entry name" value="bacter_Pnkp"/>
    <property type="match status" value="1"/>
</dbReference>
<evidence type="ECO:0000313" key="4">
    <source>
        <dbReference type="Proteomes" id="UP001501195"/>
    </source>
</evidence>
<sequence>MSERTVDVTVPALSLVALVGISGSGKSTFARRLFGPHEVLSSDAFRAMVSGDENDQSATADAFELLFAVAGKRLDRGLLTVVDATHVQPEARRKLVALARAHDVLPAAVVLDVPEAECAARNAARPDRQFGRGVLRRQSDQLRRGMRSLAKEGFRSVTVLRSAAEVDAARLVRTPLFTDRRDERGPFDVVGDVHGCREELQALLQRLGYVLRRDASGRPVGAAHPGGRRAVFLGDVVDRGPDTPGVLRLVMGMAADGDALVVPGNHEAKLLRALRGQQVQVSHGLAESLAQLGAEDERFRTDVVGFLDGLVSHLVLDGGALVVCHAGLPERYHNRSSQRVRAFCLYGDTTGESDEFGLPVRYPWARDYRGAATVLYGHTPTPAPEWVNRTMCLDTGCVFGGRLTALRWPEREVVDVPATAVHHQPARPFPAAGATPGVSAASPAVRDPDVLDLTDVTGRRVVETGTHGRVTVPEENAAAALEVVSRFAVDPRWLAYLPPTTSPVATSAEEDLLEHPAEAFAAYRADGVREVLCEEKHMGSRAVLLVCRDLAAATARFGAPGGALGAVWTRTGRSFFDAPRTEALLGRVRAAAERAGLFEELGTGWLLLDAELLPWNAKAQQLLREQYAATGAAAEAGLAAAADVLGQVAGRGLDVADLLARTSSRRRNADSFRAAYRRYCWEVDGVQGVRLAPFQLLATEGATYSGRPHAWHLEVADRLVAADPGVFAATARLAVDVDDEASVAAGVRWWRALTDAGGEGVVVKPAANVVRGLNGLVQHGLKVRGREYLRLVYGPDYTEPANLVRLRERNLGRKRSLAAREHALGLEALERLAAREPLWRVHECVVAVLVLESEPVDPRL</sequence>
<dbReference type="Proteomes" id="UP001501195">
    <property type="component" value="Unassembled WGS sequence"/>
</dbReference>
<dbReference type="Pfam" id="PF16542">
    <property type="entry name" value="PNKP_ligase"/>
    <property type="match status" value="1"/>
</dbReference>
<reference evidence="4" key="1">
    <citation type="journal article" date="2019" name="Int. J. Syst. Evol. Microbiol.">
        <title>The Global Catalogue of Microorganisms (GCM) 10K type strain sequencing project: providing services to taxonomists for standard genome sequencing and annotation.</title>
        <authorList>
            <consortium name="The Broad Institute Genomics Platform"/>
            <consortium name="The Broad Institute Genome Sequencing Center for Infectious Disease"/>
            <person name="Wu L."/>
            <person name="Ma J."/>
        </authorList>
    </citation>
    <scope>NUCLEOTIDE SEQUENCE [LARGE SCALE GENOMIC DNA]</scope>
    <source>
        <strain evidence="4">JCM 18126</strain>
    </source>
</reference>
<dbReference type="Pfam" id="PF13671">
    <property type="entry name" value="AAA_33"/>
    <property type="match status" value="1"/>
</dbReference>
<dbReference type="InterPro" id="IPR004843">
    <property type="entry name" value="Calcineurin-like_PHP"/>
</dbReference>
<keyword evidence="4" id="KW-1185">Reference proteome</keyword>
<gene>
    <name evidence="3" type="ORF">GCM10023225_12090</name>
</gene>
<comment type="caution">
    <text evidence="3">The sequence shown here is derived from an EMBL/GenBank/DDBJ whole genome shotgun (WGS) entry which is preliminary data.</text>
</comment>
<dbReference type="InterPro" id="IPR027417">
    <property type="entry name" value="P-loop_NTPase"/>
</dbReference>
<evidence type="ECO:0000313" key="3">
    <source>
        <dbReference type="EMBL" id="GAA4972037.1"/>
    </source>
</evidence>
<dbReference type="SUPFAM" id="SSF52540">
    <property type="entry name" value="P-loop containing nucleoside triphosphate hydrolases"/>
    <property type="match status" value="1"/>
</dbReference>
<feature type="domain" description="Polynucleotide kinase-phosphatase ligase" evidence="2">
    <location>
        <begin position="479"/>
        <end position="855"/>
    </location>
</feature>
<dbReference type="InterPro" id="IPR032380">
    <property type="entry name" value="PNKP_ligase_dom"/>
</dbReference>
<organism evidence="3 4">
    <name type="scientific">Kineococcus glutinatus</name>
    <dbReference type="NCBI Taxonomy" id="1070872"/>
    <lineage>
        <taxon>Bacteria</taxon>
        <taxon>Bacillati</taxon>
        <taxon>Actinomycetota</taxon>
        <taxon>Actinomycetes</taxon>
        <taxon>Kineosporiales</taxon>
        <taxon>Kineosporiaceae</taxon>
        <taxon>Kineococcus</taxon>
    </lineage>
</organism>